<sequence length="38" mass="4686">MITFILNPFKIFRYYGINADVYWENNNYKCLESEFEIS</sequence>
<reference evidence="1" key="1">
    <citation type="submission" date="2019-10" db="EMBL/GenBank/DDBJ databases">
        <title>Whole genome sequencing of Borrelia miyamotoi strains isolated in Europe.</title>
        <authorList>
            <person name="Sprong H."/>
            <person name="Azagi T."/>
            <person name="Kuleshov K.V."/>
            <person name="Platonov A.E."/>
            <person name="Hoornstra D."/>
            <person name="Hovius J.W."/>
        </authorList>
    </citation>
    <scope>NUCLEOTIDE SEQUENCE</scope>
    <source>
        <strain evidence="1">NL-IR-2</strain>
        <plasmid evidence="1">unnamed</plasmid>
    </source>
</reference>
<organism evidence="1">
    <name type="scientific">Borrelia miyamotoi</name>
    <dbReference type="NCBI Taxonomy" id="47466"/>
    <lineage>
        <taxon>Bacteria</taxon>
        <taxon>Pseudomonadati</taxon>
        <taxon>Spirochaetota</taxon>
        <taxon>Spirochaetia</taxon>
        <taxon>Spirochaetales</taxon>
        <taxon>Borreliaceae</taxon>
        <taxon>Borrelia</taxon>
    </lineage>
</organism>
<protein>
    <submittedName>
        <fullName evidence="1">DUF261 family protein</fullName>
    </submittedName>
</protein>
<gene>
    <name evidence="1" type="ORF">F9Y90_04835</name>
</gene>
<keyword evidence="1" id="KW-0614">Plasmid</keyword>
<dbReference type="EMBL" id="CP044629">
    <property type="protein sequence ID" value="QFP42444.1"/>
    <property type="molecule type" value="Genomic_DNA"/>
</dbReference>
<dbReference type="Pfam" id="PF03196">
    <property type="entry name" value="DUF261"/>
    <property type="match status" value="1"/>
</dbReference>
<proteinExistence type="predicted"/>
<accession>A0A5P8AUQ3</accession>
<dbReference type="InterPro" id="IPR004884">
    <property type="entry name" value="DUF261"/>
</dbReference>
<dbReference type="AlphaFoldDB" id="A0A5P8AUQ3"/>
<dbReference type="RefSeq" id="WP_152301161.1">
    <property type="nucleotide sequence ID" value="NZ_CP114721.1"/>
</dbReference>
<name>A0A5P8AUQ3_9SPIR</name>
<geneLocation type="plasmid" evidence="1">
    <name>unnamed</name>
</geneLocation>
<evidence type="ECO:0000313" key="1">
    <source>
        <dbReference type="EMBL" id="QFP42444.1"/>
    </source>
</evidence>